<reference evidence="2 3" key="1">
    <citation type="submission" date="2016-08" db="EMBL/GenBank/DDBJ databases">
        <title>Novel Firmicute Genomes.</title>
        <authorList>
            <person name="Poppleton D.I."/>
            <person name="Gribaldo S."/>
        </authorList>
    </citation>
    <scope>NUCLEOTIDE SEQUENCE [LARGE SCALE GENOMIC DNA]</scope>
    <source>
        <strain evidence="2 3">RAOx-1</strain>
    </source>
</reference>
<evidence type="ECO:0000313" key="3">
    <source>
        <dbReference type="Proteomes" id="UP000284219"/>
    </source>
</evidence>
<gene>
    <name evidence="2" type="ORF">BEP19_05205</name>
</gene>
<keyword evidence="1" id="KW-1133">Transmembrane helix</keyword>
<evidence type="ECO:0000256" key="1">
    <source>
        <dbReference type="SAM" id="Phobius"/>
    </source>
</evidence>
<evidence type="ECO:0000313" key="2">
    <source>
        <dbReference type="EMBL" id="RKD23828.1"/>
    </source>
</evidence>
<name>A0A419SIT3_9BACL</name>
<dbReference type="AlphaFoldDB" id="A0A419SIT3"/>
<sequence length="156" mass="17717">MNQQAVRFTFKDLIFLISLLVVAYIVSQKVILREQLKMPTENMRVHIIAEGVRQPLAEDILIGDAVYQKGAMFPFGRIVDKEVRPARKVIADEHGQHQIVYAEQENDVALTISAPGFVSLAGSPIIDNTFFYSNQYLPIITEHAMFTSRVIQIRKD</sequence>
<protein>
    <submittedName>
        <fullName evidence="2">Uncharacterized protein</fullName>
    </submittedName>
</protein>
<dbReference type="RefSeq" id="WP_120189056.1">
    <property type="nucleotide sequence ID" value="NZ_MCHY01000008.1"/>
</dbReference>
<dbReference type="EMBL" id="MCHY01000008">
    <property type="protein sequence ID" value="RKD23828.1"/>
    <property type="molecule type" value="Genomic_DNA"/>
</dbReference>
<proteinExistence type="predicted"/>
<feature type="transmembrane region" description="Helical" evidence="1">
    <location>
        <begin position="13"/>
        <end position="32"/>
    </location>
</feature>
<dbReference type="Proteomes" id="UP000284219">
    <property type="component" value="Unassembled WGS sequence"/>
</dbReference>
<accession>A0A419SIT3</accession>
<comment type="caution">
    <text evidence="2">The sequence shown here is derived from an EMBL/GenBank/DDBJ whole genome shotgun (WGS) entry which is preliminary data.</text>
</comment>
<keyword evidence="3" id="KW-1185">Reference proteome</keyword>
<keyword evidence="1" id="KW-0472">Membrane</keyword>
<dbReference type="OrthoDB" id="2679166at2"/>
<organism evidence="2 3">
    <name type="scientific">Ammoniphilus oxalaticus</name>
    <dbReference type="NCBI Taxonomy" id="66863"/>
    <lineage>
        <taxon>Bacteria</taxon>
        <taxon>Bacillati</taxon>
        <taxon>Bacillota</taxon>
        <taxon>Bacilli</taxon>
        <taxon>Bacillales</taxon>
        <taxon>Paenibacillaceae</taxon>
        <taxon>Aneurinibacillus group</taxon>
        <taxon>Ammoniphilus</taxon>
    </lineage>
</organism>
<keyword evidence="1" id="KW-0812">Transmembrane</keyword>